<feature type="transmembrane region" description="Helical" evidence="1">
    <location>
        <begin position="269"/>
        <end position="288"/>
    </location>
</feature>
<dbReference type="AlphaFoldDB" id="A0A0B2BTR3"/>
<keyword evidence="1" id="KW-0812">Transmembrane</keyword>
<dbReference type="PANTHER" id="PTHR33121">
    <property type="entry name" value="CYCLIC DI-GMP PHOSPHODIESTERASE PDEF"/>
    <property type="match status" value="1"/>
</dbReference>
<dbReference type="SMART" id="SM00052">
    <property type="entry name" value="EAL"/>
    <property type="match status" value="1"/>
</dbReference>
<dbReference type="InterPro" id="IPR043128">
    <property type="entry name" value="Rev_trsase/Diguanyl_cyclase"/>
</dbReference>
<dbReference type="Pfam" id="PF07695">
    <property type="entry name" value="7TMR-DISM_7TM"/>
    <property type="match status" value="1"/>
</dbReference>
<evidence type="ECO:0000259" key="4">
    <source>
        <dbReference type="PROSITE" id="PS50887"/>
    </source>
</evidence>
<dbReference type="STRING" id="1572751.PK98_13050"/>
<comment type="caution">
    <text evidence="5">The sequence shown here is derived from an EMBL/GenBank/DDBJ whole genome shotgun (WGS) entry which is preliminary data.</text>
</comment>
<dbReference type="PROSITE" id="PS50887">
    <property type="entry name" value="GGDEF"/>
    <property type="match status" value="1"/>
</dbReference>
<feature type="transmembrane region" description="Helical" evidence="1">
    <location>
        <begin position="240"/>
        <end position="257"/>
    </location>
</feature>
<dbReference type="SUPFAM" id="SSF55073">
    <property type="entry name" value="Nucleotide cyclase"/>
    <property type="match status" value="1"/>
</dbReference>
<feature type="domain" description="EAL" evidence="3">
    <location>
        <begin position="579"/>
        <end position="832"/>
    </location>
</feature>
<keyword evidence="2" id="KW-0732">Signal</keyword>
<feature type="chain" id="PRO_5002067633" evidence="2">
    <location>
        <begin position="21"/>
        <end position="833"/>
    </location>
</feature>
<dbReference type="Pfam" id="PF00990">
    <property type="entry name" value="GGDEF"/>
    <property type="match status" value="1"/>
</dbReference>
<keyword evidence="6" id="KW-1185">Reference proteome</keyword>
<proteinExistence type="predicted"/>
<accession>A0A0B2BTR3</accession>
<evidence type="ECO:0000259" key="3">
    <source>
        <dbReference type="PROSITE" id="PS50883"/>
    </source>
</evidence>
<sequence length="833" mass="89399">MILIGLVLALLVGWPGQAAATIVPLRDQFCHATAPATTPDDARTIGQLPTTCDRPHRISPPVDGWLWLRLDDPAALSTMPAGWALLTDQLAFAAHTVLIVGADGSVQTERFAPGQVGNRWMPGGLLRVTVAKPGSGIAAIYLGYRDLATLEPLRRVSAVPPEDMLWLGGSWLAVAGTFAGAIVTVLIFSLLVRTGPLLPAQRWYVLWSVLALAYGLTSTNMLALVWPALAGPTAVRLTDALVAGTSAAATMVFLALMERRSLPRWFRRIGAGLALACGLVGVATLAGWPAGLRTMAPSLNVLGSANGLVLLTGVAIAISRRSRTVWLYLISWSPLILVFCLWLAQGWQLVTQPDLVSMSMLLALAIESAALSVLMADRVRRLSGERDAAEQARLRLEAESGAYRRAALTDPLTGLGNRAAFQAQLRRMVDGDPAGTPPAPFMLLLVDVDNLKQINDRLGHDAGDRLLMTIGAGLAMAAGPDGHVARIGGDEYAILLLEHSAAASRIEAALEALQGTSVMHEGRRWAMTFSAGLACHPADGPEPEVLVKHADLALYQVKHRGRRGLYRYDPSLRARNDRRARFAQEAAEGLSRGEFMLHFQPIVRIETGAPVGFEALLRWQHPRHGLLTPATFGEMLTDGRTGHAVQHQAIDMALDALRDHPDQLPRVGVNLTGPDLDGPAAAHRLLQRIAARGIEPSRLCVEVTEDLVLDGRLTQTAEALTVLHDAGLPISLDDFGTGYASLIHLKHLPFDTLKIDRSFTLTLFEDHGESETIIRAIIGLGQGLGKQVVVEGVETEAQRRKLLAMGCRLAQGHLFCRPVPLASLAQAGTAQVG</sequence>
<keyword evidence="1" id="KW-1133">Transmembrane helix</keyword>
<feature type="transmembrane region" description="Helical" evidence="1">
    <location>
        <begin position="300"/>
        <end position="318"/>
    </location>
</feature>
<dbReference type="Gene3D" id="3.30.70.270">
    <property type="match status" value="1"/>
</dbReference>
<name>A0A0B2BTR3_9SPHN</name>
<reference evidence="5 6" key="1">
    <citation type="submission" date="2014-11" db="EMBL/GenBank/DDBJ databases">
        <title>Draft genome sequence of Kirrobacter mercurialis.</title>
        <authorList>
            <person name="Coil D.A."/>
            <person name="Eisen J.A."/>
        </authorList>
    </citation>
    <scope>NUCLEOTIDE SEQUENCE [LARGE SCALE GENOMIC DNA]</scope>
    <source>
        <strain evidence="5 6">Coronado</strain>
    </source>
</reference>
<protein>
    <submittedName>
        <fullName evidence="5">Diguanylate cyclase</fullName>
    </submittedName>
</protein>
<dbReference type="Gene3D" id="3.20.20.450">
    <property type="entry name" value="EAL domain"/>
    <property type="match status" value="1"/>
</dbReference>
<feature type="transmembrane region" description="Helical" evidence="1">
    <location>
        <begin position="325"/>
        <end position="344"/>
    </location>
</feature>
<feature type="transmembrane region" description="Helical" evidence="1">
    <location>
        <begin position="204"/>
        <end position="228"/>
    </location>
</feature>
<dbReference type="CDD" id="cd01949">
    <property type="entry name" value="GGDEF"/>
    <property type="match status" value="1"/>
</dbReference>
<dbReference type="InterPro" id="IPR050706">
    <property type="entry name" value="Cyclic-di-GMP_PDE-like"/>
</dbReference>
<evidence type="ECO:0000256" key="2">
    <source>
        <dbReference type="SAM" id="SignalP"/>
    </source>
</evidence>
<evidence type="ECO:0000313" key="5">
    <source>
        <dbReference type="EMBL" id="KHL24814.1"/>
    </source>
</evidence>
<dbReference type="SMART" id="SM00267">
    <property type="entry name" value="GGDEF"/>
    <property type="match status" value="1"/>
</dbReference>
<dbReference type="InterPro" id="IPR029787">
    <property type="entry name" value="Nucleotide_cyclase"/>
</dbReference>
<dbReference type="EMBL" id="JTDN01000002">
    <property type="protein sequence ID" value="KHL24814.1"/>
    <property type="molecule type" value="Genomic_DNA"/>
</dbReference>
<feature type="transmembrane region" description="Helical" evidence="1">
    <location>
        <begin position="164"/>
        <end position="192"/>
    </location>
</feature>
<keyword evidence="1" id="KW-0472">Membrane</keyword>
<feature type="domain" description="GGDEF" evidence="4">
    <location>
        <begin position="439"/>
        <end position="570"/>
    </location>
</feature>
<dbReference type="PROSITE" id="PS50883">
    <property type="entry name" value="EAL"/>
    <property type="match status" value="1"/>
</dbReference>
<dbReference type="SUPFAM" id="SSF141868">
    <property type="entry name" value="EAL domain-like"/>
    <property type="match status" value="1"/>
</dbReference>
<dbReference type="Pfam" id="PF00563">
    <property type="entry name" value="EAL"/>
    <property type="match status" value="1"/>
</dbReference>
<evidence type="ECO:0000313" key="6">
    <source>
        <dbReference type="Proteomes" id="UP000030988"/>
    </source>
</evidence>
<dbReference type="InterPro" id="IPR011623">
    <property type="entry name" value="7TMR_DISM_rcpt_extracell_dom1"/>
</dbReference>
<dbReference type="InterPro" id="IPR000160">
    <property type="entry name" value="GGDEF_dom"/>
</dbReference>
<dbReference type="InterPro" id="IPR035919">
    <property type="entry name" value="EAL_sf"/>
</dbReference>
<feature type="signal peptide" evidence="2">
    <location>
        <begin position="1"/>
        <end position="20"/>
    </location>
</feature>
<dbReference type="CDD" id="cd01948">
    <property type="entry name" value="EAL"/>
    <property type="match status" value="1"/>
</dbReference>
<dbReference type="InterPro" id="IPR001633">
    <property type="entry name" value="EAL_dom"/>
</dbReference>
<evidence type="ECO:0000256" key="1">
    <source>
        <dbReference type="SAM" id="Phobius"/>
    </source>
</evidence>
<dbReference type="NCBIfam" id="TIGR00254">
    <property type="entry name" value="GGDEF"/>
    <property type="match status" value="1"/>
</dbReference>
<organism evidence="5 6">
    <name type="scientific">Croceibacterium mercuriale</name>
    <dbReference type="NCBI Taxonomy" id="1572751"/>
    <lineage>
        <taxon>Bacteria</taxon>
        <taxon>Pseudomonadati</taxon>
        <taxon>Pseudomonadota</taxon>
        <taxon>Alphaproteobacteria</taxon>
        <taxon>Sphingomonadales</taxon>
        <taxon>Erythrobacteraceae</taxon>
        <taxon>Croceibacterium</taxon>
    </lineage>
</organism>
<gene>
    <name evidence="5" type="ORF">PK98_13050</name>
</gene>
<dbReference type="PANTHER" id="PTHR33121:SF70">
    <property type="entry name" value="SIGNALING PROTEIN YKOW"/>
    <property type="match status" value="1"/>
</dbReference>
<dbReference type="Proteomes" id="UP000030988">
    <property type="component" value="Unassembled WGS sequence"/>
</dbReference>
<dbReference type="GO" id="GO:0071111">
    <property type="term" value="F:cyclic-guanylate-specific phosphodiesterase activity"/>
    <property type="evidence" value="ECO:0007669"/>
    <property type="project" value="InterPro"/>
</dbReference>